<organism evidence="4 5">
    <name type="scientific">Dibothriocephalus latus</name>
    <name type="common">Fish tapeworm</name>
    <name type="synonym">Diphyllobothrium latum</name>
    <dbReference type="NCBI Taxonomy" id="60516"/>
    <lineage>
        <taxon>Eukaryota</taxon>
        <taxon>Metazoa</taxon>
        <taxon>Spiralia</taxon>
        <taxon>Lophotrochozoa</taxon>
        <taxon>Platyhelminthes</taxon>
        <taxon>Cestoda</taxon>
        <taxon>Eucestoda</taxon>
        <taxon>Diphyllobothriidea</taxon>
        <taxon>Diphyllobothriidae</taxon>
        <taxon>Dibothriocephalus</taxon>
    </lineage>
</organism>
<dbReference type="EMBL" id="UYRU01071800">
    <property type="protein sequence ID" value="VDN21455.1"/>
    <property type="molecule type" value="Genomic_DNA"/>
</dbReference>
<gene>
    <name evidence="4" type="ORF">DILT_LOCUS13838</name>
</gene>
<proteinExistence type="predicted"/>
<dbReference type="Proteomes" id="UP000281553">
    <property type="component" value="Unassembled WGS sequence"/>
</dbReference>
<dbReference type="Gene3D" id="1.10.8.60">
    <property type="match status" value="1"/>
</dbReference>
<evidence type="ECO:0000256" key="1">
    <source>
        <dbReference type="ARBA" id="ARBA00022741"/>
    </source>
</evidence>
<keyword evidence="2" id="KW-0067">ATP-binding</keyword>
<name>A0A3P7LWQ8_DIBLA</name>
<dbReference type="GO" id="GO:0005524">
    <property type="term" value="F:ATP binding"/>
    <property type="evidence" value="ECO:0007669"/>
    <property type="project" value="UniProtKB-KW"/>
</dbReference>
<dbReference type="AlphaFoldDB" id="A0A3P7LWQ8"/>
<dbReference type="InterPro" id="IPR015415">
    <property type="entry name" value="Spast_Vps4_C"/>
</dbReference>
<dbReference type="OrthoDB" id="29072at2759"/>
<reference evidence="4 5" key="1">
    <citation type="submission" date="2018-11" db="EMBL/GenBank/DDBJ databases">
        <authorList>
            <consortium name="Pathogen Informatics"/>
        </authorList>
    </citation>
    <scope>NUCLEOTIDE SEQUENCE [LARGE SCALE GENOMIC DNA]</scope>
</reference>
<accession>A0A3P7LWQ8</accession>
<evidence type="ECO:0000259" key="3">
    <source>
        <dbReference type="Pfam" id="PF09336"/>
    </source>
</evidence>
<evidence type="ECO:0000313" key="4">
    <source>
        <dbReference type="EMBL" id="VDN21455.1"/>
    </source>
</evidence>
<dbReference type="Pfam" id="PF09336">
    <property type="entry name" value="Vps4_C"/>
    <property type="match status" value="1"/>
</dbReference>
<evidence type="ECO:0000313" key="5">
    <source>
        <dbReference type="Proteomes" id="UP000281553"/>
    </source>
</evidence>
<keyword evidence="5" id="KW-1185">Reference proteome</keyword>
<keyword evidence="1" id="KW-0547">Nucleotide-binding</keyword>
<sequence>MWTPCSPGDPNAVEMDWTSIASNKLKEPIVSREDMIHSLERSKPTVNEDDLKKLRKFTEDFGQEG</sequence>
<protein>
    <recommendedName>
        <fullName evidence="3">Spastin/Vps4 C-terminal domain-containing protein</fullName>
    </recommendedName>
</protein>
<evidence type="ECO:0000256" key="2">
    <source>
        <dbReference type="ARBA" id="ARBA00022840"/>
    </source>
</evidence>
<feature type="domain" description="Spastin/Vps4 C-terminal" evidence="3">
    <location>
        <begin position="2"/>
        <end position="62"/>
    </location>
</feature>